<dbReference type="Proteomes" id="UP000507470">
    <property type="component" value="Unassembled WGS sequence"/>
</dbReference>
<dbReference type="AlphaFoldDB" id="A0A6J7ZVD6"/>
<name>A0A6J7ZVD6_MYTCO</name>
<dbReference type="Pfam" id="PF00629">
    <property type="entry name" value="MAM"/>
    <property type="match status" value="1"/>
</dbReference>
<organism evidence="2 3">
    <name type="scientific">Mytilus coruscus</name>
    <name type="common">Sea mussel</name>
    <dbReference type="NCBI Taxonomy" id="42192"/>
    <lineage>
        <taxon>Eukaryota</taxon>
        <taxon>Metazoa</taxon>
        <taxon>Spiralia</taxon>
        <taxon>Lophotrochozoa</taxon>
        <taxon>Mollusca</taxon>
        <taxon>Bivalvia</taxon>
        <taxon>Autobranchia</taxon>
        <taxon>Pteriomorphia</taxon>
        <taxon>Mytilida</taxon>
        <taxon>Mytiloidea</taxon>
        <taxon>Mytilidae</taxon>
        <taxon>Mytilinae</taxon>
        <taxon>Mytilus</taxon>
    </lineage>
</organism>
<dbReference type="Gene3D" id="2.60.120.740">
    <property type="match status" value="1"/>
</dbReference>
<reference evidence="2 3" key="1">
    <citation type="submission" date="2020-06" db="EMBL/GenBank/DDBJ databases">
        <authorList>
            <person name="Li R."/>
            <person name="Bekaert M."/>
        </authorList>
    </citation>
    <scope>NUCLEOTIDE SEQUENCE [LARGE SCALE GENOMIC DNA]</scope>
    <source>
        <strain evidence="3">wild</strain>
    </source>
</reference>
<dbReference type="SUPFAM" id="SSF49899">
    <property type="entry name" value="Concanavalin A-like lectins/glucanases"/>
    <property type="match status" value="2"/>
</dbReference>
<evidence type="ECO:0000259" key="1">
    <source>
        <dbReference type="PROSITE" id="PS50060"/>
    </source>
</evidence>
<accession>A0A6J7ZVD6</accession>
<dbReference type="GO" id="GO:0016020">
    <property type="term" value="C:membrane"/>
    <property type="evidence" value="ECO:0007669"/>
    <property type="project" value="InterPro"/>
</dbReference>
<dbReference type="CDD" id="cd06263">
    <property type="entry name" value="MAM"/>
    <property type="match status" value="1"/>
</dbReference>
<proteinExistence type="predicted"/>
<dbReference type="SMART" id="SM00137">
    <property type="entry name" value="MAM"/>
    <property type="match status" value="1"/>
</dbReference>
<evidence type="ECO:0000313" key="2">
    <source>
        <dbReference type="EMBL" id="CAC5355483.1"/>
    </source>
</evidence>
<dbReference type="InterPro" id="IPR013320">
    <property type="entry name" value="ConA-like_dom_sf"/>
</dbReference>
<dbReference type="EMBL" id="CACVKT020000055">
    <property type="protein sequence ID" value="CAC5355483.1"/>
    <property type="molecule type" value="Genomic_DNA"/>
</dbReference>
<feature type="domain" description="MAM" evidence="1">
    <location>
        <begin position="101"/>
        <end position="257"/>
    </location>
</feature>
<evidence type="ECO:0000313" key="3">
    <source>
        <dbReference type="Proteomes" id="UP000507470"/>
    </source>
</evidence>
<dbReference type="InterPro" id="IPR043159">
    <property type="entry name" value="Lectin_gal-bd_sf"/>
</dbReference>
<dbReference type="PANTHER" id="PTHR23282:SF101">
    <property type="entry name" value="MAM DOMAIN-CONTAINING PROTEIN"/>
    <property type="match status" value="1"/>
</dbReference>
<dbReference type="Gene3D" id="2.60.120.200">
    <property type="match status" value="2"/>
</dbReference>
<gene>
    <name evidence="2" type="ORF">MCOR_181</name>
</gene>
<dbReference type="PANTHER" id="PTHR23282">
    <property type="entry name" value="APICAL ENDOSOMAL GLYCOPROTEIN PRECURSOR"/>
    <property type="match status" value="1"/>
</dbReference>
<protein>
    <recommendedName>
        <fullName evidence="1">MAM domain-containing protein</fullName>
    </recommendedName>
</protein>
<dbReference type="InterPro" id="IPR000998">
    <property type="entry name" value="MAM_dom"/>
</dbReference>
<sequence length="306" mass="35174">MFILADQKEEIIPVSSNIQLKCENGLRVGNIDVTIRRTNTTCLTTTTGCTLPIDAIETIKEDCNNRIACDVDIRNMTNSQRCLRGSGFVNVWYTCRTSTDFSCNFESGLCNWSSIYENDRFQWTYGLPIDNRFPVVDHTSASSTGKYAYIYSYWSTYDDIAKLESGHIISTYQQCFSFWLYKTNSRESVYVLQNDLQLLDLSKHYGSGWHQFQIPLEKTSNLPYKLIFKVERGKWSDGSFGAIVVDDIVISNQNCNSFLFECDFDTNSCDWKNEHSNQYVWEKQTGSIYPYIPKTDHSTASGNTLF</sequence>
<dbReference type="InterPro" id="IPR051560">
    <property type="entry name" value="MAM_domain-containing"/>
</dbReference>
<feature type="domain" description="MAM" evidence="1">
    <location>
        <begin position="260"/>
        <end position="306"/>
    </location>
</feature>
<dbReference type="PROSITE" id="PS50060">
    <property type="entry name" value="MAM_2"/>
    <property type="match status" value="2"/>
</dbReference>
<keyword evidence="3" id="KW-1185">Reference proteome</keyword>